<sequence length="148" mass="17155">MSESETLCVLSIDEMAIKPGYTYAEDLDCVDGFTTFKQDYKEKPPYATSALVFMARGVVKNWKQVQKNQGLFKEMNVTTENPFFVHKTKKIYAMYDPPHLLKSVRNNLKNHGIYYEDTSIGDTPRTAFANWKHIEELYEMDSKDEFSA</sequence>
<comment type="caution">
    <text evidence="2">The sequence shown here is derived from an EMBL/GenBank/DDBJ whole genome shotgun (WGS) entry which is preliminary data.</text>
</comment>
<evidence type="ECO:0000313" key="2">
    <source>
        <dbReference type="EMBL" id="GBM98865.1"/>
    </source>
</evidence>
<dbReference type="Proteomes" id="UP000499080">
    <property type="component" value="Unassembled WGS sequence"/>
</dbReference>
<gene>
    <name evidence="2" type="ORF">AVEN_140073_1</name>
</gene>
<keyword evidence="3" id="KW-1185">Reference proteome</keyword>
<dbReference type="InterPro" id="IPR048365">
    <property type="entry name" value="TNP-like_RNaseH_N"/>
</dbReference>
<feature type="domain" description="Transposable element P transposase-like RNase H" evidence="1">
    <location>
        <begin position="2"/>
        <end position="64"/>
    </location>
</feature>
<name>A0A4Y2KAX6_ARAVE</name>
<dbReference type="OrthoDB" id="7698710at2759"/>
<dbReference type="EMBL" id="BGPR01113713">
    <property type="protein sequence ID" value="GBM98865.1"/>
    <property type="molecule type" value="Genomic_DNA"/>
</dbReference>
<organism evidence="2 3">
    <name type="scientific">Araneus ventricosus</name>
    <name type="common">Orbweaver spider</name>
    <name type="synonym">Epeira ventricosa</name>
    <dbReference type="NCBI Taxonomy" id="182803"/>
    <lineage>
        <taxon>Eukaryota</taxon>
        <taxon>Metazoa</taxon>
        <taxon>Ecdysozoa</taxon>
        <taxon>Arthropoda</taxon>
        <taxon>Chelicerata</taxon>
        <taxon>Arachnida</taxon>
        <taxon>Araneae</taxon>
        <taxon>Araneomorphae</taxon>
        <taxon>Entelegynae</taxon>
        <taxon>Araneoidea</taxon>
        <taxon>Araneidae</taxon>
        <taxon>Araneus</taxon>
    </lineage>
</organism>
<evidence type="ECO:0000313" key="3">
    <source>
        <dbReference type="Proteomes" id="UP000499080"/>
    </source>
</evidence>
<dbReference type="Pfam" id="PF21787">
    <property type="entry name" value="TNP-like_RNaseH_N"/>
    <property type="match status" value="1"/>
</dbReference>
<proteinExistence type="predicted"/>
<dbReference type="AlphaFoldDB" id="A0A4Y2KAX6"/>
<protein>
    <recommendedName>
        <fullName evidence="1">Transposable element P transposase-like RNase H domain-containing protein</fullName>
    </recommendedName>
</protein>
<evidence type="ECO:0000259" key="1">
    <source>
        <dbReference type="Pfam" id="PF21787"/>
    </source>
</evidence>
<accession>A0A4Y2KAX6</accession>
<reference evidence="2 3" key="1">
    <citation type="journal article" date="2019" name="Sci. Rep.">
        <title>Orb-weaving spider Araneus ventricosus genome elucidates the spidroin gene catalogue.</title>
        <authorList>
            <person name="Kono N."/>
            <person name="Nakamura H."/>
            <person name="Ohtoshi R."/>
            <person name="Moran D.A.P."/>
            <person name="Shinohara A."/>
            <person name="Yoshida Y."/>
            <person name="Fujiwara M."/>
            <person name="Mori M."/>
            <person name="Tomita M."/>
            <person name="Arakawa K."/>
        </authorList>
    </citation>
    <scope>NUCLEOTIDE SEQUENCE [LARGE SCALE GENOMIC DNA]</scope>
</reference>